<sequence length="49" mass="5473">MYRFTGSWLHKAIVRLCAGLLAILGIKLSAFYFLGLLIVLGLHRDQLLG</sequence>
<reference evidence="2" key="5">
    <citation type="submission" date="2020-01" db="EMBL/GenBank/DDBJ databases">
        <authorList>
            <consortium name="NCBI Pathogen Detection Project"/>
        </authorList>
    </citation>
    <scope>NUCLEOTIDE SEQUENCE</scope>
    <source>
        <strain evidence="2">OLC2673_Aeromonas</strain>
    </source>
</reference>
<name>A0A1V2FC51_AERHY</name>
<reference evidence="4 6" key="2">
    <citation type="journal article" date="2018" name="PLoS ONE">
        <title>Phenotypic characterization and whole genome analysis of extended-spectrum beta-lactamase-producing bacteria isolated from dogs in Germany.</title>
        <authorList>
            <person name="Boehmer T."/>
            <person name="Vogler A.J."/>
            <person name="Thomas A."/>
            <person name="Sauer S."/>
            <person name="Hergenroether M."/>
            <person name="Straubinger R.K."/>
            <person name="Birdsell D."/>
            <person name="Keim P."/>
            <person name="Sahl J.W."/>
            <person name="Williamson C.H."/>
            <person name="Riehm J.M."/>
        </authorList>
    </citation>
    <scope>NUCLEOTIDE SEQUENCE [LARGE SCALE GENOMIC DNA]</scope>
    <source>
        <strain evidence="4 6">AFG_SD03_1510_Ahy_093</strain>
    </source>
</reference>
<dbReference type="AlphaFoldDB" id="A0A1V2FC51"/>
<gene>
    <name evidence="4" type="ORF">C6C11_21080</name>
    <name evidence="3" type="ORF">H2136_04110</name>
    <name evidence="2" type="ORF">JAJ28_000285</name>
    <name evidence="5" type="ORF">PY771_00230</name>
</gene>
<keyword evidence="1" id="KW-1133">Transmembrane helix</keyword>
<evidence type="ECO:0000313" key="3">
    <source>
        <dbReference type="EMBL" id="MBC8673811.1"/>
    </source>
</evidence>
<dbReference type="EMBL" id="JACLAN010000001">
    <property type="protein sequence ID" value="MBC8673811.1"/>
    <property type="molecule type" value="Genomic_DNA"/>
</dbReference>
<dbReference type="GeneID" id="44157233"/>
<evidence type="ECO:0000256" key="1">
    <source>
        <dbReference type="SAM" id="Phobius"/>
    </source>
</evidence>
<dbReference type="Proteomes" id="UP000859505">
    <property type="component" value="Unassembled WGS sequence"/>
</dbReference>
<dbReference type="EMBL" id="PUTQ01000039">
    <property type="protein sequence ID" value="RCF44007.1"/>
    <property type="molecule type" value="Genomic_DNA"/>
</dbReference>
<dbReference type="EMBL" id="CP118942">
    <property type="protein sequence ID" value="WEE26796.1"/>
    <property type="molecule type" value="Genomic_DNA"/>
</dbReference>
<protein>
    <submittedName>
        <fullName evidence="3">Uncharacterized protein</fullName>
    </submittedName>
</protein>
<evidence type="ECO:0000313" key="2">
    <source>
        <dbReference type="EMBL" id="HAT6342627.1"/>
    </source>
</evidence>
<evidence type="ECO:0000313" key="5">
    <source>
        <dbReference type="EMBL" id="WEE26796.1"/>
    </source>
</evidence>
<accession>A0A1V2FC51</accession>
<reference evidence="5" key="7">
    <citation type="submission" date="2023-02" db="EMBL/GenBank/DDBJ databases">
        <title>The sequence of Aeromonas hydrophila K533.</title>
        <authorList>
            <person name="Luo X."/>
        </authorList>
    </citation>
    <scope>NUCLEOTIDE SEQUENCE</scope>
    <source>
        <strain evidence="5">K533</strain>
    </source>
</reference>
<evidence type="ECO:0000313" key="6">
    <source>
        <dbReference type="Proteomes" id="UP000253075"/>
    </source>
</evidence>
<keyword evidence="1" id="KW-0812">Transmembrane</keyword>
<dbReference type="EMBL" id="DACTUL010000002">
    <property type="protein sequence ID" value="HAT6342627.1"/>
    <property type="molecule type" value="Genomic_DNA"/>
</dbReference>
<organism evidence="3">
    <name type="scientific">Aeromonas hydrophila</name>
    <dbReference type="NCBI Taxonomy" id="644"/>
    <lineage>
        <taxon>Bacteria</taxon>
        <taxon>Pseudomonadati</taxon>
        <taxon>Pseudomonadota</taxon>
        <taxon>Gammaproteobacteria</taxon>
        <taxon>Aeromonadales</taxon>
        <taxon>Aeromonadaceae</taxon>
        <taxon>Aeromonas</taxon>
    </lineage>
</organism>
<feature type="transmembrane region" description="Helical" evidence="1">
    <location>
        <begin position="12"/>
        <end position="40"/>
    </location>
</feature>
<dbReference type="RefSeq" id="WP_011707400.1">
    <property type="nucleotide sequence ID" value="NZ_AP019193.1"/>
</dbReference>
<evidence type="ECO:0000313" key="4">
    <source>
        <dbReference type="EMBL" id="RCF44007.1"/>
    </source>
</evidence>
<reference evidence="6" key="3">
    <citation type="submission" date="2018-02" db="EMBL/GenBank/DDBJ databases">
        <title>Phenotypic characterization and whole genome analysis of multidrug-resistant, extended-spectrum beta-lactamase-producing bacteria isolated from dogs in Germany.</title>
        <authorList>
            <person name="Williamson C."/>
        </authorList>
    </citation>
    <scope>NUCLEOTIDE SEQUENCE [LARGE SCALE GENOMIC DNA]</scope>
    <source>
        <strain evidence="6">AFG_SD03_1510_Ahy_093</strain>
    </source>
</reference>
<reference evidence="2" key="1">
    <citation type="journal article" date="2018" name="Genome Biol.">
        <title>SKESA: strategic k-mer extension for scrupulous assemblies.</title>
        <authorList>
            <person name="Souvorov A."/>
            <person name="Agarwala R."/>
            <person name="Lipman D.J."/>
        </authorList>
    </citation>
    <scope>NUCLEOTIDE SEQUENCE</scope>
    <source>
        <strain evidence="2">OLC2673_Aeromonas</strain>
    </source>
</reference>
<proteinExistence type="predicted"/>
<reference evidence="4" key="4">
    <citation type="submission" date="2018-02" db="EMBL/GenBank/DDBJ databases">
        <authorList>
            <person name="Williamson C."/>
        </authorList>
    </citation>
    <scope>NUCLEOTIDE SEQUENCE</scope>
    <source>
        <strain evidence="4">AFG_SD03_1510_Ahy_093</strain>
    </source>
</reference>
<dbReference type="Proteomes" id="UP000253075">
    <property type="component" value="Unassembled WGS sequence"/>
</dbReference>
<reference evidence="3" key="6">
    <citation type="submission" date="2020-07" db="EMBL/GenBank/DDBJ databases">
        <title>Carbapenem Resistant Aeromonas hydrophila Carrying blacphA7 Isolated from Two Solid Organ Transplant Patients.</title>
        <authorList>
            <person name="Hilt E."/>
            <person name="Fitzwater S.P."/>
            <person name="Ward K."/>
            <person name="De St Maurice A."/>
            <person name="Chandrasekaran S."/>
            <person name="Garner O.B."/>
            <person name="Yang S."/>
        </authorList>
    </citation>
    <scope>NUCLEOTIDE SEQUENCE</scope>
    <source>
        <strain evidence="3">B-1</strain>
    </source>
</reference>
<dbReference type="Proteomes" id="UP001214666">
    <property type="component" value="Chromosome"/>
</dbReference>
<keyword evidence="1" id="KW-0472">Membrane</keyword>